<dbReference type="EMBL" id="JANRMS010004421">
    <property type="protein sequence ID" value="KAJ3508931.1"/>
    <property type="molecule type" value="Genomic_DNA"/>
</dbReference>
<name>A0ACC1RE13_9HYPO</name>
<reference evidence="1" key="1">
    <citation type="submission" date="2022-08" db="EMBL/GenBank/DDBJ databases">
        <title>Genome Sequence of Fusarium decemcellulare.</title>
        <authorList>
            <person name="Buettner E."/>
        </authorList>
    </citation>
    <scope>NUCLEOTIDE SEQUENCE</scope>
    <source>
        <strain evidence="1">Babe19</strain>
    </source>
</reference>
<comment type="caution">
    <text evidence="1">The sequence shown here is derived from an EMBL/GenBank/DDBJ whole genome shotgun (WGS) entry which is preliminary data.</text>
</comment>
<accession>A0ACC1RE13</accession>
<organism evidence="1 2">
    <name type="scientific">Fusarium decemcellulare</name>
    <dbReference type="NCBI Taxonomy" id="57161"/>
    <lineage>
        <taxon>Eukaryota</taxon>
        <taxon>Fungi</taxon>
        <taxon>Dikarya</taxon>
        <taxon>Ascomycota</taxon>
        <taxon>Pezizomycotina</taxon>
        <taxon>Sordariomycetes</taxon>
        <taxon>Hypocreomycetidae</taxon>
        <taxon>Hypocreales</taxon>
        <taxon>Nectriaceae</taxon>
        <taxon>Fusarium</taxon>
        <taxon>Fusarium decemcellulare species complex</taxon>
    </lineage>
</organism>
<dbReference type="Proteomes" id="UP001148629">
    <property type="component" value="Unassembled WGS sequence"/>
</dbReference>
<sequence length="172" mass="20113">MPLTSWGVPMAEASRRDASPTMALRFLFRRWLGFQVELRKFLWIEWMSSFSMSCWWAICASPGRRSWGAADARYVKRVNKVPLYPRYSAQNQRQPYTTCKMESPHEHQQNLLLSRIITNVEKLNEAVVVMNKSLQDINIQNMNVELVAQMFKNYQSNVLFHLEATDNLKPPS</sequence>
<evidence type="ECO:0000313" key="1">
    <source>
        <dbReference type="EMBL" id="KAJ3508931.1"/>
    </source>
</evidence>
<gene>
    <name evidence="1" type="ORF">NM208_g15743</name>
</gene>
<proteinExistence type="predicted"/>
<protein>
    <submittedName>
        <fullName evidence="1">Uncharacterized protein</fullName>
    </submittedName>
</protein>
<evidence type="ECO:0000313" key="2">
    <source>
        <dbReference type="Proteomes" id="UP001148629"/>
    </source>
</evidence>
<keyword evidence="2" id="KW-1185">Reference proteome</keyword>